<keyword evidence="4" id="KW-1185">Reference proteome</keyword>
<evidence type="ECO:0000259" key="2">
    <source>
        <dbReference type="Pfam" id="PF06048"/>
    </source>
</evidence>
<reference evidence="3 4" key="1">
    <citation type="submission" date="2018-12" db="EMBL/GenBank/DDBJ databases">
        <authorList>
            <person name="Criscuolo A."/>
        </authorList>
    </citation>
    <scope>NUCLEOTIDE SEQUENCE [LARGE SCALE GENOMIC DNA]</scope>
    <source>
        <strain evidence="3">ACIP1116241</strain>
    </source>
</reference>
<dbReference type="AlphaFoldDB" id="A0A447IR78"/>
<evidence type="ECO:0000256" key="1">
    <source>
        <dbReference type="SAM" id="MobiDB-lite"/>
    </source>
</evidence>
<accession>A0A447IR78</accession>
<dbReference type="EMBL" id="UZWE01000049">
    <property type="protein sequence ID" value="VDS10016.1"/>
    <property type="molecule type" value="Genomic_DNA"/>
</dbReference>
<feature type="compositionally biased region" description="Basic and acidic residues" evidence="1">
    <location>
        <begin position="1"/>
        <end position="13"/>
    </location>
</feature>
<evidence type="ECO:0000313" key="3">
    <source>
        <dbReference type="EMBL" id="VDS10016.1"/>
    </source>
</evidence>
<gene>
    <name evidence="3" type="ORF">PARHAE_03226</name>
</gene>
<proteinExistence type="predicted"/>
<evidence type="ECO:0000313" key="4">
    <source>
        <dbReference type="Proteomes" id="UP000270743"/>
    </source>
</evidence>
<feature type="region of interest" description="Disordered" evidence="1">
    <location>
        <begin position="1"/>
        <end position="23"/>
    </location>
</feature>
<feature type="domain" description="DUF927" evidence="2">
    <location>
        <begin position="96"/>
        <end position="304"/>
    </location>
</feature>
<sequence length="620" mass="68038">MDDRFLDGGRQEGEPVGNPPIHADSAAKVARPHLPACIPDRKAEADRHALADRIRETLPGNLDVDADKGTIHFLSSPKRVCGLIFPALTLRRPGTQDGYAVLFEFMDLSGQIKSIACGMADLTSGSGFARRLTGLGFPIHVSLREFVEFLRAWTAESQPPLGWRLDRAGWVSLPGCNRLFVQPDGRAVARRKEDVPDLALFNASPVPRAGTLQGWSSGIATCAEGNPLLMAALSAGFAGPLLELARMETVGLNVYGRPGSGKSLLLQSAQSAGDSPATTTFWSQFPGRLEDLKARRNDGLMTIEAFNAHPSSKEMTALASFATDSSFENRETGHRLVILMSSEASTIEIFRRKRHLQAEALRVRFLDIPVGAGLHGAFDDLHGYPDAASFVTALRGMIRDHHGHAAGAFIEWLVNNREHAEAMLHRHMERFVARERELRTESPPGTLLPHLQRLGLVGAAGELAIAAGILPWTENAAMTAAHHLAALWHSAAQEHSVGPALRILLDAIEVHGHRLRWLGGTPRKQEDRTGWQDHRFYYLTVDMLKDARPWHLAALEQAGLLKPGGEKRSYQARMDKAQHMGRPRVYLICKHALADAAPGVKIEFSLKEHLLNIFCPEDDD</sequence>
<dbReference type="Proteomes" id="UP000270743">
    <property type="component" value="Unassembled WGS sequence"/>
</dbReference>
<dbReference type="OrthoDB" id="784829at2"/>
<protein>
    <recommendedName>
        <fullName evidence="2">DUF927 domain-containing protein</fullName>
    </recommendedName>
</protein>
<dbReference type="InterPro" id="IPR009270">
    <property type="entry name" value="DUF927"/>
</dbReference>
<dbReference type="RefSeq" id="WP_126155625.1">
    <property type="nucleotide sequence ID" value="NZ_UZWE01000049.1"/>
</dbReference>
<organism evidence="3 4">
    <name type="scientific">Paracoccus haematequi</name>
    <dbReference type="NCBI Taxonomy" id="2491866"/>
    <lineage>
        <taxon>Bacteria</taxon>
        <taxon>Pseudomonadati</taxon>
        <taxon>Pseudomonadota</taxon>
        <taxon>Alphaproteobacteria</taxon>
        <taxon>Rhodobacterales</taxon>
        <taxon>Paracoccaceae</taxon>
        <taxon>Paracoccus</taxon>
    </lineage>
</organism>
<dbReference type="Pfam" id="PF06048">
    <property type="entry name" value="DUF927"/>
    <property type="match status" value="1"/>
</dbReference>
<name>A0A447IR78_9RHOB</name>